<dbReference type="InterPro" id="IPR020846">
    <property type="entry name" value="MFS_dom"/>
</dbReference>
<evidence type="ECO:0000256" key="4">
    <source>
        <dbReference type="SAM" id="Phobius"/>
    </source>
</evidence>
<gene>
    <name evidence="6" type="ORF">N0D28_13935</name>
</gene>
<feature type="transmembrane region" description="Helical" evidence="4">
    <location>
        <begin position="168"/>
        <end position="190"/>
    </location>
</feature>
<keyword evidence="2 4" id="KW-1133">Transmembrane helix</keyword>
<reference evidence="6" key="1">
    <citation type="submission" date="2022-09" db="EMBL/GenBank/DDBJ databases">
        <title>genome sequence of Deinococcus rubellus.</title>
        <authorList>
            <person name="Srinivasan S."/>
        </authorList>
    </citation>
    <scope>NUCLEOTIDE SEQUENCE</scope>
    <source>
        <strain evidence="6">Ant6</strain>
    </source>
</reference>
<proteinExistence type="predicted"/>
<feature type="transmembrane region" description="Helical" evidence="4">
    <location>
        <begin position="16"/>
        <end position="39"/>
    </location>
</feature>
<dbReference type="Gene3D" id="1.20.1250.20">
    <property type="entry name" value="MFS general substrate transporter like domains"/>
    <property type="match status" value="1"/>
</dbReference>
<feature type="transmembrane region" description="Helical" evidence="4">
    <location>
        <begin position="226"/>
        <end position="246"/>
    </location>
</feature>
<feature type="transmembrane region" description="Helical" evidence="4">
    <location>
        <begin position="287"/>
        <end position="304"/>
    </location>
</feature>
<feature type="transmembrane region" description="Helical" evidence="4">
    <location>
        <begin position="116"/>
        <end position="136"/>
    </location>
</feature>
<protein>
    <submittedName>
        <fullName evidence="6">MFS transporter</fullName>
    </submittedName>
</protein>
<dbReference type="PANTHER" id="PTHR42910:SF1">
    <property type="entry name" value="MAJOR FACILITATOR SUPERFAMILY (MFS) PROFILE DOMAIN-CONTAINING PROTEIN"/>
    <property type="match status" value="1"/>
</dbReference>
<feature type="transmembrane region" description="Helical" evidence="4">
    <location>
        <begin position="373"/>
        <end position="392"/>
    </location>
</feature>
<feature type="transmembrane region" description="Helical" evidence="4">
    <location>
        <begin position="90"/>
        <end position="110"/>
    </location>
</feature>
<dbReference type="Proteomes" id="UP001060261">
    <property type="component" value="Chromosome"/>
</dbReference>
<dbReference type="SUPFAM" id="SSF103473">
    <property type="entry name" value="MFS general substrate transporter"/>
    <property type="match status" value="1"/>
</dbReference>
<evidence type="ECO:0000313" key="7">
    <source>
        <dbReference type="Proteomes" id="UP001060261"/>
    </source>
</evidence>
<feature type="transmembrane region" description="Helical" evidence="4">
    <location>
        <begin position="348"/>
        <end position="367"/>
    </location>
</feature>
<dbReference type="RefSeq" id="WP_260560093.1">
    <property type="nucleotide sequence ID" value="NZ_BAABEC010000026.1"/>
</dbReference>
<feature type="transmembrane region" description="Helical" evidence="4">
    <location>
        <begin position="252"/>
        <end position="275"/>
    </location>
</feature>
<dbReference type="PROSITE" id="PS50850">
    <property type="entry name" value="MFS"/>
    <property type="match status" value="1"/>
</dbReference>
<feature type="transmembrane region" description="Helical" evidence="4">
    <location>
        <begin position="143"/>
        <end position="162"/>
    </location>
</feature>
<keyword evidence="7" id="KW-1185">Reference proteome</keyword>
<evidence type="ECO:0000256" key="2">
    <source>
        <dbReference type="ARBA" id="ARBA00022989"/>
    </source>
</evidence>
<dbReference type="EMBL" id="CP104213">
    <property type="protein sequence ID" value="UWX63813.1"/>
    <property type="molecule type" value="Genomic_DNA"/>
</dbReference>
<dbReference type="PANTHER" id="PTHR42910">
    <property type="entry name" value="TRANSPORTER SCO4007-RELATED"/>
    <property type="match status" value="1"/>
</dbReference>
<keyword evidence="3 4" id="KW-0472">Membrane</keyword>
<keyword evidence="1 4" id="KW-0812">Transmembrane</keyword>
<organism evidence="6 7">
    <name type="scientific">Deinococcus rubellus</name>
    <dbReference type="NCBI Taxonomy" id="1889240"/>
    <lineage>
        <taxon>Bacteria</taxon>
        <taxon>Thermotogati</taxon>
        <taxon>Deinococcota</taxon>
        <taxon>Deinococci</taxon>
        <taxon>Deinococcales</taxon>
        <taxon>Deinococcaceae</taxon>
        <taxon>Deinococcus</taxon>
    </lineage>
</organism>
<feature type="domain" description="Major facilitator superfamily (MFS) profile" evidence="5">
    <location>
        <begin position="15"/>
        <end position="398"/>
    </location>
</feature>
<dbReference type="CDD" id="cd17324">
    <property type="entry name" value="MFS_NepI_like"/>
    <property type="match status" value="1"/>
</dbReference>
<dbReference type="Pfam" id="PF07690">
    <property type="entry name" value="MFS_1"/>
    <property type="match status" value="1"/>
</dbReference>
<dbReference type="InterPro" id="IPR036259">
    <property type="entry name" value="MFS_trans_sf"/>
</dbReference>
<evidence type="ECO:0000256" key="3">
    <source>
        <dbReference type="ARBA" id="ARBA00023136"/>
    </source>
</evidence>
<sequence>MSAPVTSSRAPAAPRLTAAAIALFAVSVGLIVANLYYAQPLLPRIASAFGVSVGTAARLVTWTQLGYAAGLALIVPLGDAVDRRKLTLGLTALSVLALLGVAAAPVFWLFSLASVLLGLTSVAAQVLVPFAASLASPERRGQVVGTVMSGLLLGILLARTVSGLLSAWLGWRMVFVVAAGALVLLLLALWRQLPRLPAPPKVAYGALLASVVRLLREEPVLRRRSLYGLLAFAAFSVFWTSLAFLLAGPPYFYHEAVAGLFGLVGALGALAASWAGHQADAGKGQRTTGLMAALIAASFGLVYWGGTSLWALIAGALLMDLGVQGLHITNQSEIYKLHPDARSRVTTVYLTSYFAGGVLGSALSSVAYVRFGWAGVSALGAAFGLSMVLLWWQARPQR</sequence>
<dbReference type="InterPro" id="IPR011701">
    <property type="entry name" value="MFS"/>
</dbReference>
<name>A0ABY5YFI9_9DEIO</name>
<evidence type="ECO:0000259" key="5">
    <source>
        <dbReference type="PROSITE" id="PS50850"/>
    </source>
</evidence>
<evidence type="ECO:0000313" key="6">
    <source>
        <dbReference type="EMBL" id="UWX63813.1"/>
    </source>
</evidence>
<evidence type="ECO:0000256" key="1">
    <source>
        <dbReference type="ARBA" id="ARBA00022692"/>
    </source>
</evidence>
<accession>A0ABY5YFI9</accession>